<dbReference type="EMBL" id="GBRH01174953">
    <property type="protein sequence ID" value="JAE22943.1"/>
    <property type="molecule type" value="Transcribed_RNA"/>
</dbReference>
<organism evidence="1">
    <name type="scientific">Arundo donax</name>
    <name type="common">Giant reed</name>
    <name type="synonym">Donax arundinaceus</name>
    <dbReference type="NCBI Taxonomy" id="35708"/>
    <lineage>
        <taxon>Eukaryota</taxon>
        <taxon>Viridiplantae</taxon>
        <taxon>Streptophyta</taxon>
        <taxon>Embryophyta</taxon>
        <taxon>Tracheophyta</taxon>
        <taxon>Spermatophyta</taxon>
        <taxon>Magnoliopsida</taxon>
        <taxon>Liliopsida</taxon>
        <taxon>Poales</taxon>
        <taxon>Poaceae</taxon>
        <taxon>PACMAD clade</taxon>
        <taxon>Arundinoideae</taxon>
        <taxon>Arundineae</taxon>
        <taxon>Arundo</taxon>
    </lineage>
</organism>
<proteinExistence type="predicted"/>
<name>A0A0A9D3R4_ARUDO</name>
<accession>A0A0A9D3R4</accession>
<reference evidence="1" key="2">
    <citation type="journal article" date="2015" name="Data Brief">
        <title>Shoot transcriptome of the giant reed, Arundo donax.</title>
        <authorList>
            <person name="Barrero R.A."/>
            <person name="Guerrero F.D."/>
            <person name="Moolhuijzen P."/>
            <person name="Goolsby J.A."/>
            <person name="Tidwell J."/>
            <person name="Bellgard S.E."/>
            <person name="Bellgard M.I."/>
        </authorList>
    </citation>
    <scope>NUCLEOTIDE SEQUENCE</scope>
    <source>
        <tissue evidence="1">Shoot tissue taken approximately 20 cm above the soil surface</tissue>
    </source>
</reference>
<dbReference type="EMBL" id="GBRH01214676">
    <property type="protein sequence ID" value="JAD83219.1"/>
    <property type="molecule type" value="Transcribed_RNA"/>
</dbReference>
<dbReference type="AlphaFoldDB" id="A0A0A9D3R4"/>
<sequence length="82" mass="9702">MLISIFTLFVQVNMKEAMLQNFSSIYLSTDALDNLGCKFYKVDKKLVNEGRIMERYNIILPNMIFKMLLLSLMLIYKRLRSN</sequence>
<evidence type="ECO:0000313" key="1">
    <source>
        <dbReference type="EMBL" id="JAD83219.1"/>
    </source>
</evidence>
<protein>
    <submittedName>
        <fullName evidence="1">Uncharacterized protein</fullName>
    </submittedName>
</protein>
<reference evidence="1" key="1">
    <citation type="submission" date="2014-09" db="EMBL/GenBank/DDBJ databases">
        <authorList>
            <person name="Magalhaes I.L.F."/>
            <person name="Oliveira U."/>
            <person name="Santos F.R."/>
            <person name="Vidigal T.H.D.A."/>
            <person name="Brescovit A.D."/>
            <person name="Santos A.J."/>
        </authorList>
    </citation>
    <scope>NUCLEOTIDE SEQUENCE</scope>
    <source>
        <tissue evidence="1">Shoot tissue taken approximately 20 cm above the soil surface</tissue>
    </source>
</reference>